<gene>
    <name evidence="3" type="ORF">SAMN05444320_101538</name>
</gene>
<keyword evidence="2" id="KW-0472">Membrane</keyword>
<dbReference type="AlphaFoldDB" id="A0A1M4UT89"/>
<feature type="transmembrane region" description="Helical" evidence="2">
    <location>
        <begin position="47"/>
        <end position="69"/>
    </location>
</feature>
<dbReference type="RefSeq" id="WP_143173908.1">
    <property type="nucleotide sequence ID" value="NZ_FQVN01000001.1"/>
</dbReference>
<evidence type="ECO:0000256" key="2">
    <source>
        <dbReference type="SAM" id="Phobius"/>
    </source>
</evidence>
<keyword evidence="2" id="KW-0812">Transmembrane</keyword>
<protein>
    <submittedName>
        <fullName evidence="3">Uncharacterized protein</fullName>
    </submittedName>
</protein>
<feature type="transmembrane region" description="Helical" evidence="2">
    <location>
        <begin position="6"/>
        <end position="27"/>
    </location>
</feature>
<sequence>MDDASTGYLLFLLVGVVLVLAVGRLLARSGRTVLHEVFPERDAARSVSRLIAVLFHLVTLGVLALIATWDPSADDPVQRLLAKFGVLLLALGLSYGVTLVVLSRVQVRRRDQLLAEHLTSQTEAALELEERAHAEGATRAAETTAVVRPVADPTHSAPQAAPRPGPAPGRRTLPPDLAPPT</sequence>
<keyword evidence="2" id="KW-1133">Transmembrane helix</keyword>
<feature type="compositionally biased region" description="Low complexity" evidence="1">
    <location>
        <begin position="137"/>
        <end position="160"/>
    </location>
</feature>
<keyword evidence="4" id="KW-1185">Reference proteome</keyword>
<evidence type="ECO:0000256" key="1">
    <source>
        <dbReference type="SAM" id="MobiDB-lite"/>
    </source>
</evidence>
<organism evidence="3 4">
    <name type="scientific">Streptoalloteichus hindustanus</name>
    <dbReference type="NCBI Taxonomy" id="2017"/>
    <lineage>
        <taxon>Bacteria</taxon>
        <taxon>Bacillati</taxon>
        <taxon>Actinomycetota</taxon>
        <taxon>Actinomycetes</taxon>
        <taxon>Pseudonocardiales</taxon>
        <taxon>Pseudonocardiaceae</taxon>
        <taxon>Streptoalloteichus</taxon>
    </lineage>
</organism>
<name>A0A1M4UT89_STRHI</name>
<dbReference type="EMBL" id="FQVN01000001">
    <property type="protein sequence ID" value="SHE59971.1"/>
    <property type="molecule type" value="Genomic_DNA"/>
</dbReference>
<feature type="transmembrane region" description="Helical" evidence="2">
    <location>
        <begin position="81"/>
        <end position="102"/>
    </location>
</feature>
<reference evidence="3 4" key="1">
    <citation type="submission" date="2016-11" db="EMBL/GenBank/DDBJ databases">
        <authorList>
            <person name="Jaros S."/>
            <person name="Januszkiewicz K."/>
            <person name="Wedrychowicz H."/>
        </authorList>
    </citation>
    <scope>NUCLEOTIDE SEQUENCE [LARGE SCALE GENOMIC DNA]</scope>
    <source>
        <strain evidence="3 4">DSM 44523</strain>
    </source>
</reference>
<feature type="region of interest" description="Disordered" evidence="1">
    <location>
        <begin position="134"/>
        <end position="181"/>
    </location>
</feature>
<evidence type="ECO:0000313" key="3">
    <source>
        <dbReference type="EMBL" id="SHE59971.1"/>
    </source>
</evidence>
<dbReference type="OrthoDB" id="3693726at2"/>
<evidence type="ECO:0000313" key="4">
    <source>
        <dbReference type="Proteomes" id="UP000184501"/>
    </source>
</evidence>
<accession>A0A1M4UT89</accession>
<dbReference type="STRING" id="2017.SAMN05444320_101538"/>
<dbReference type="Proteomes" id="UP000184501">
    <property type="component" value="Unassembled WGS sequence"/>
</dbReference>
<proteinExistence type="predicted"/>